<sequence length="171" mass="18440">MATTNVDLNLKWEDQNVVEKDGMWTVDGVALSYHHQPPNIPGTSWLGLLITAPPNSATPPHTHGGAAASATVIRGRVLNQMVHTHTDPVTGETRTHDSGARIYGPGESWYEAPGCHHVRSENVGDEEALFVANLIVSNKVFEGLDLSAKGQEADFAKIARVVIIDKDVEGK</sequence>
<keyword evidence="3" id="KW-1185">Reference proteome</keyword>
<evidence type="ECO:0000313" key="2">
    <source>
        <dbReference type="EMBL" id="SPO07243.1"/>
    </source>
</evidence>
<dbReference type="PANTHER" id="PTHR38599:SF1">
    <property type="entry name" value="CUPIN DOMAIN PROTEIN (AFU_ORTHOLOGUE AFUA_3G13620)"/>
    <property type="match status" value="1"/>
</dbReference>
<comment type="caution">
    <text evidence="2">The sequence shown here is derived from an EMBL/GenBank/DDBJ whole genome shotgun (WGS) entry which is preliminary data.</text>
</comment>
<protein>
    <recommendedName>
        <fullName evidence="1">Cupin type-1 domain-containing protein</fullName>
    </recommendedName>
</protein>
<dbReference type="AlphaFoldDB" id="A0AAE8SZW1"/>
<accession>A0AAE8SZW1</accession>
<organism evidence="2 3">
    <name type="scientific">Cephalotrichum gorgonifer</name>
    <dbReference type="NCBI Taxonomy" id="2041049"/>
    <lineage>
        <taxon>Eukaryota</taxon>
        <taxon>Fungi</taxon>
        <taxon>Dikarya</taxon>
        <taxon>Ascomycota</taxon>
        <taxon>Pezizomycotina</taxon>
        <taxon>Sordariomycetes</taxon>
        <taxon>Hypocreomycetidae</taxon>
        <taxon>Microascales</taxon>
        <taxon>Microascaceae</taxon>
        <taxon>Cephalotrichum</taxon>
    </lineage>
</organism>
<dbReference type="SUPFAM" id="SSF51182">
    <property type="entry name" value="RmlC-like cupins"/>
    <property type="match status" value="1"/>
</dbReference>
<dbReference type="Gene3D" id="2.60.120.10">
    <property type="entry name" value="Jelly Rolls"/>
    <property type="match status" value="1"/>
</dbReference>
<gene>
    <name evidence="2" type="ORF">DNG_09937</name>
</gene>
<dbReference type="EMBL" id="ONZQ02000019">
    <property type="protein sequence ID" value="SPO07243.1"/>
    <property type="molecule type" value="Genomic_DNA"/>
</dbReference>
<dbReference type="PANTHER" id="PTHR38599">
    <property type="entry name" value="CUPIN DOMAIN PROTEIN (AFU_ORTHOLOGUE AFUA_3G13620)"/>
    <property type="match status" value="1"/>
</dbReference>
<dbReference type="InterPro" id="IPR014710">
    <property type="entry name" value="RmlC-like_jellyroll"/>
</dbReference>
<dbReference type="Proteomes" id="UP001187682">
    <property type="component" value="Unassembled WGS sequence"/>
</dbReference>
<name>A0AAE8SZW1_9PEZI</name>
<dbReference type="CDD" id="cd02234">
    <property type="entry name" value="cupin_BLR7677-like"/>
    <property type="match status" value="1"/>
</dbReference>
<evidence type="ECO:0000313" key="3">
    <source>
        <dbReference type="Proteomes" id="UP001187682"/>
    </source>
</evidence>
<feature type="domain" description="Cupin type-1" evidence="1">
    <location>
        <begin position="39"/>
        <end position="138"/>
    </location>
</feature>
<dbReference type="InterPro" id="IPR011051">
    <property type="entry name" value="RmlC_Cupin_sf"/>
</dbReference>
<reference evidence="2" key="1">
    <citation type="submission" date="2018-03" db="EMBL/GenBank/DDBJ databases">
        <authorList>
            <person name="Guldener U."/>
        </authorList>
    </citation>
    <scope>NUCLEOTIDE SEQUENCE</scope>
</reference>
<evidence type="ECO:0000259" key="1">
    <source>
        <dbReference type="Pfam" id="PF00190"/>
    </source>
</evidence>
<dbReference type="InterPro" id="IPR006045">
    <property type="entry name" value="Cupin_1"/>
</dbReference>
<proteinExistence type="predicted"/>
<dbReference type="Pfam" id="PF00190">
    <property type="entry name" value="Cupin_1"/>
    <property type="match status" value="1"/>
</dbReference>